<sequence length="525" mass="56817">MQRYDAVVIGGGHNGLAAALHLLTQGWRVAIVEAKDRFGGAVKTGELTAPGFRHDVAAMNLSMFAGSPFLARHREILTANGLAFVAAPRCFATVFPDDTFLGVDADPDSTVGGIERLCARDAQAWTDMLHIFKRDAPFIFALLNNRMPSIKTARIIFGAVRRHGLSWLDDLMRLLVASPRDFLDAHFEHHKVKTMMAAWGLHLDFSPEIAGGALFPYLESMASQAFGMVIGQGGADTIIMAMVGAIREKGGMLISGSPVVNIEIDNGRATGVVLADGRMLHASRAVVANVHPKILAERLLPRHPKFAGFVRRMSRLRAGPGTMMIHLAMHDLPDWKAGAHVREYAYVHVAPNLAMMSRVYAEAGDGMLPELPVLVVGQPTTIDPSRAPAGKHVLWIQVRTLPAQIKGDAAGIISTRDWDQAKEQYADRVLDILEQYAPGTRAKIIQRCVFSPVDLERENANLIGGDSLSGSHHLDQSFFLRPAAGYSRYATPAKGLYMCGASTWPGAGTGAASGFMLAQHLAAVR</sequence>
<dbReference type="EMBL" id="CADIKF010000041">
    <property type="protein sequence ID" value="CAB3765259.1"/>
    <property type="molecule type" value="Genomic_DNA"/>
</dbReference>
<dbReference type="PANTHER" id="PTHR10668">
    <property type="entry name" value="PHYTOENE DEHYDROGENASE"/>
    <property type="match status" value="1"/>
</dbReference>
<protein>
    <recommendedName>
        <fullName evidence="3">Pyridine nucleotide-disulfide oxidoreductase domain-containing protein 2</fullName>
    </recommendedName>
</protein>
<keyword evidence="6" id="KW-1185">Reference proteome</keyword>
<dbReference type="GO" id="GO:0016491">
    <property type="term" value="F:oxidoreductase activity"/>
    <property type="evidence" value="ECO:0007669"/>
    <property type="project" value="UniProtKB-KW"/>
</dbReference>
<evidence type="ECO:0000259" key="4">
    <source>
        <dbReference type="Pfam" id="PF01593"/>
    </source>
</evidence>
<evidence type="ECO:0000313" key="6">
    <source>
        <dbReference type="Proteomes" id="UP000494329"/>
    </source>
</evidence>
<reference evidence="5 6" key="1">
    <citation type="submission" date="2020-04" db="EMBL/GenBank/DDBJ databases">
        <authorList>
            <person name="De Canck E."/>
        </authorList>
    </citation>
    <scope>NUCLEOTIDE SEQUENCE [LARGE SCALE GENOMIC DNA]</scope>
    <source>
        <strain evidence="5 6">LMG 29739</strain>
    </source>
</reference>
<proteinExistence type="predicted"/>
<evidence type="ECO:0000256" key="1">
    <source>
        <dbReference type="ARBA" id="ARBA00037217"/>
    </source>
</evidence>
<gene>
    <name evidence="5" type="primary">crtI</name>
    <name evidence="5" type="ORF">LMG29739_04540</name>
</gene>
<dbReference type="SUPFAM" id="SSF51905">
    <property type="entry name" value="FAD/NAD(P)-binding domain"/>
    <property type="match status" value="1"/>
</dbReference>
<evidence type="ECO:0000313" key="5">
    <source>
        <dbReference type="EMBL" id="CAB3765259.1"/>
    </source>
</evidence>
<comment type="function">
    <text evidence="1">Probable oxidoreductase that may play a role as regulator of mitochondrial function.</text>
</comment>
<evidence type="ECO:0000256" key="2">
    <source>
        <dbReference type="ARBA" id="ARBA00038825"/>
    </source>
</evidence>
<dbReference type="RefSeq" id="WP_175113383.1">
    <property type="nucleotide sequence ID" value="NZ_CADIKF010000041.1"/>
</dbReference>
<name>A0A6J5EFM8_9BURK</name>
<dbReference type="AlphaFoldDB" id="A0A6J5EFM8"/>
<dbReference type="InterPro" id="IPR002937">
    <property type="entry name" value="Amino_oxidase"/>
</dbReference>
<evidence type="ECO:0000256" key="3">
    <source>
        <dbReference type="ARBA" id="ARBA00040298"/>
    </source>
</evidence>
<feature type="domain" description="Amine oxidase" evidence="4">
    <location>
        <begin position="15"/>
        <end position="503"/>
    </location>
</feature>
<dbReference type="Proteomes" id="UP000494329">
    <property type="component" value="Unassembled WGS sequence"/>
</dbReference>
<organism evidence="5 6">
    <name type="scientific">Paraburkholderia solisilvae</name>
    <dbReference type="NCBI Taxonomy" id="624376"/>
    <lineage>
        <taxon>Bacteria</taxon>
        <taxon>Pseudomonadati</taxon>
        <taxon>Pseudomonadota</taxon>
        <taxon>Betaproteobacteria</taxon>
        <taxon>Burkholderiales</taxon>
        <taxon>Burkholderiaceae</taxon>
        <taxon>Paraburkholderia</taxon>
    </lineage>
</organism>
<comment type="subunit">
    <text evidence="2">Interacts with COX5B; this interaction may contribute to localize PYROXD2 to the inner face of the inner mitochondrial membrane.</text>
</comment>
<accession>A0A6J5EFM8</accession>
<dbReference type="PANTHER" id="PTHR10668:SF103">
    <property type="entry name" value="PYRIDINE NUCLEOTIDE-DISULFIDE OXIDOREDUCTASE DOMAIN-CONTAINING PROTEIN 2"/>
    <property type="match status" value="1"/>
</dbReference>
<dbReference type="Gene3D" id="3.50.50.60">
    <property type="entry name" value="FAD/NAD(P)-binding domain"/>
    <property type="match status" value="2"/>
</dbReference>
<dbReference type="InterPro" id="IPR036188">
    <property type="entry name" value="FAD/NAD-bd_sf"/>
</dbReference>
<keyword evidence="5" id="KW-0560">Oxidoreductase</keyword>
<dbReference type="Pfam" id="PF01593">
    <property type="entry name" value="Amino_oxidase"/>
    <property type="match status" value="1"/>
</dbReference>